<organism evidence="1 2">
    <name type="scientific">Tanacetum coccineum</name>
    <dbReference type="NCBI Taxonomy" id="301880"/>
    <lineage>
        <taxon>Eukaryota</taxon>
        <taxon>Viridiplantae</taxon>
        <taxon>Streptophyta</taxon>
        <taxon>Embryophyta</taxon>
        <taxon>Tracheophyta</taxon>
        <taxon>Spermatophyta</taxon>
        <taxon>Magnoliopsida</taxon>
        <taxon>eudicotyledons</taxon>
        <taxon>Gunneridae</taxon>
        <taxon>Pentapetalae</taxon>
        <taxon>asterids</taxon>
        <taxon>campanulids</taxon>
        <taxon>Asterales</taxon>
        <taxon>Asteraceae</taxon>
        <taxon>Asteroideae</taxon>
        <taxon>Anthemideae</taxon>
        <taxon>Anthemidinae</taxon>
        <taxon>Tanacetum</taxon>
    </lineage>
</organism>
<reference evidence="1" key="2">
    <citation type="submission" date="2022-01" db="EMBL/GenBank/DDBJ databases">
        <authorList>
            <person name="Yamashiro T."/>
            <person name="Shiraishi A."/>
            <person name="Satake H."/>
            <person name="Nakayama K."/>
        </authorList>
    </citation>
    <scope>NUCLEOTIDE SEQUENCE</scope>
</reference>
<dbReference type="EMBL" id="BQNB010015782">
    <property type="protein sequence ID" value="GJT44075.1"/>
    <property type="molecule type" value="Genomic_DNA"/>
</dbReference>
<accession>A0ABQ5DY03</accession>
<dbReference type="Proteomes" id="UP001151760">
    <property type="component" value="Unassembled WGS sequence"/>
</dbReference>
<keyword evidence="2" id="KW-1185">Reference proteome</keyword>
<name>A0ABQ5DY03_9ASTR</name>
<comment type="caution">
    <text evidence="1">The sequence shown here is derived from an EMBL/GenBank/DDBJ whole genome shotgun (WGS) entry which is preliminary data.</text>
</comment>
<reference evidence="1" key="1">
    <citation type="journal article" date="2022" name="Int. J. Mol. Sci.">
        <title>Draft Genome of Tanacetum Coccineum: Genomic Comparison of Closely Related Tanacetum-Family Plants.</title>
        <authorList>
            <person name="Yamashiro T."/>
            <person name="Shiraishi A."/>
            <person name="Nakayama K."/>
            <person name="Satake H."/>
        </authorList>
    </citation>
    <scope>NUCLEOTIDE SEQUENCE</scope>
</reference>
<protein>
    <submittedName>
        <fullName evidence="1">Uncharacterized protein</fullName>
    </submittedName>
</protein>
<proteinExistence type="predicted"/>
<sequence>MAYSDKLNTAYLTFITNTAYLIQQTNTTYSNKLNTAYRSPDIKAETDSSYLTFVLDFLYFLSSEPILLIVYPVFQLFKTPSLDKSSSPEFDLFSNLEGHFEEEVAGTMMETMEEYMCKTRDNALSFPYVPYWSRESLAKEQTIWFNQNLERSEDEISKQEVILFYNGLEVPMTNSLIAIGAHTN</sequence>
<evidence type="ECO:0000313" key="1">
    <source>
        <dbReference type="EMBL" id="GJT44075.1"/>
    </source>
</evidence>
<evidence type="ECO:0000313" key="2">
    <source>
        <dbReference type="Proteomes" id="UP001151760"/>
    </source>
</evidence>
<gene>
    <name evidence="1" type="ORF">Tco_0952790</name>
</gene>